<dbReference type="InterPro" id="IPR051354">
    <property type="entry name" value="Transposase_27_IS1"/>
</dbReference>
<sequence length="125" mass="14282">MNCPFCDHPKSHKHGKTSKGSQRYRCASCRRTFTETFDTLYYRRQVTPEQVEMILQAHAEGSSLRGLSRIGKRAYGTVVDIVRAARYKAQLGHNEEVQAVECAQITGDEMWSFVKKSKNDVVQKI</sequence>
<organism evidence="1 2">
    <name type="scientific">Phormidesmis priestleyi</name>
    <dbReference type="NCBI Taxonomy" id="268141"/>
    <lineage>
        <taxon>Bacteria</taxon>
        <taxon>Bacillati</taxon>
        <taxon>Cyanobacteriota</taxon>
        <taxon>Cyanophyceae</taxon>
        <taxon>Leptolyngbyales</taxon>
        <taxon>Leptolyngbyaceae</taxon>
        <taxon>Phormidesmis</taxon>
    </lineage>
</organism>
<comment type="caution">
    <text evidence="1">The sequence shown here is derived from an EMBL/GenBank/DDBJ whole genome shotgun (WGS) entry which is preliminary data.</text>
</comment>
<gene>
    <name evidence="1" type="ORF">DCF15_15680</name>
</gene>
<evidence type="ECO:0008006" key="3">
    <source>
        <dbReference type="Google" id="ProtNLM"/>
    </source>
</evidence>
<dbReference type="EMBL" id="QBMP01000185">
    <property type="protein sequence ID" value="PZO50586.1"/>
    <property type="molecule type" value="Genomic_DNA"/>
</dbReference>
<reference evidence="1 2" key="2">
    <citation type="submission" date="2018-06" db="EMBL/GenBank/DDBJ databases">
        <title>Metagenomic assembly of (sub)arctic Cyanobacteria and their associated microbiome from non-axenic cultures.</title>
        <authorList>
            <person name="Baurain D."/>
        </authorList>
    </citation>
    <scope>NUCLEOTIDE SEQUENCE [LARGE SCALE GENOMIC DNA]</scope>
    <source>
        <strain evidence="1">ULC027bin1</strain>
    </source>
</reference>
<accession>A0A2W4X073</accession>
<evidence type="ECO:0000313" key="2">
    <source>
        <dbReference type="Proteomes" id="UP000249794"/>
    </source>
</evidence>
<proteinExistence type="predicted"/>
<evidence type="ECO:0000313" key="1">
    <source>
        <dbReference type="EMBL" id="PZO50586.1"/>
    </source>
</evidence>
<dbReference type="PANTHER" id="PTHR33293">
    <property type="entry name" value="INSERTION ELEMENT IS1 1 PROTEIN INSB-RELATED"/>
    <property type="match status" value="1"/>
</dbReference>
<protein>
    <recommendedName>
        <fullName evidence="3">IS1 family transposase</fullName>
    </recommendedName>
</protein>
<dbReference type="AlphaFoldDB" id="A0A2W4X073"/>
<dbReference type="Proteomes" id="UP000249794">
    <property type="component" value="Unassembled WGS sequence"/>
</dbReference>
<name>A0A2W4X073_9CYAN</name>
<reference evidence="2" key="1">
    <citation type="submission" date="2018-04" db="EMBL/GenBank/DDBJ databases">
        <authorList>
            <person name="Cornet L."/>
        </authorList>
    </citation>
    <scope>NUCLEOTIDE SEQUENCE [LARGE SCALE GENOMIC DNA]</scope>
</reference>
<dbReference type="PANTHER" id="PTHR33293:SF1">
    <property type="entry name" value="INSERTION ELEMENT IS1 1 PROTEIN INSB-RELATED"/>
    <property type="match status" value="1"/>
</dbReference>